<dbReference type="Proteomes" id="UP000325577">
    <property type="component" value="Linkage Group LG2"/>
</dbReference>
<sequence>MVALASQGLVVDGGGERKGIVGNVVGMVGSEAAGRGELGKLAMLVAEYLAMVALGSIGMAGNGGNVGLGNVGMAGNGGNVAFGRGGIVGSVGTEGGEVCKSWRAAKLIWMPESVKATTKARMEQCL</sequence>
<accession>A0A5J5AMU6</accession>
<name>A0A5J5AMU6_9ASTE</name>
<gene>
    <name evidence="1" type="ORF">F0562_005475</name>
</gene>
<protein>
    <submittedName>
        <fullName evidence="1">Uncharacterized protein</fullName>
    </submittedName>
</protein>
<reference evidence="1 2" key="1">
    <citation type="submission" date="2019-09" db="EMBL/GenBank/DDBJ databases">
        <title>A chromosome-level genome assembly of the Chinese tupelo Nyssa sinensis.</title>
        <authorList>
            <person name="Yang X."/>
            <person name="Kang M."/>
            <person name="Yang Y."/>
            <person name="Xiong H."/>
            <person name="Wang M."/>
            <person name="Zhang Z."/>
            <person name="Wang Z."/>
            <person name="Wu H."/>
            <person name="Ma T."/>
            <person name="Liu J."/>
            <person name="Xi Z."/>
        </authorList>
    </citation>
    <scope>NUCLEOTIDE SEQUENCE [LARGE SCALE GENOMIC DNA]</scope>
    <source>
        <strain evidence="1">J267</strain>
        <tissue evidence="1">Leaf</tissue>
    </source>
</reference>
<organism evidence="1 2">
    <name type="scientific">Nyssa sinensis</name>
    <dbReference type="NCBI Taxonomy" id="561372"/>
    <lineage>
        <taxon>Eukaryota</taxon>
        <taxon>Viridiplantae</taxon>
        <taxon>Streptophyta</taxon>
        <taxon>Embryophyta</taxon>
        <taxon>Tracheophyta</taxon>
        <taxon>Spermatophyta</taxon>
        <taxon>Magnoliopsida</taxon>
        <taxon>eudicotyledons</taxon>
        <taxon>Gunneridae</taxon>
        <taxon>Pentapetalae</taxon>
        <taxon>asterids</taxon>
        <taxon>Cornales</taxon>
        <taxon>Nyssaceae</taxon>
        <taxon>Nyssa</taxon>
    </lineage>
</organism>
<dbReference type="EMBL" id="CM018043">
    <property type="protein sequence ID" value="KAA8530757.1"/>
    <property type="molecule type" value="Genomic_DNA"/>
</dbReference>
<evidence type="ECO:0000313" key="2">
    <source>
        <dbReference type="Proteomes" id="UP000325577"/>
    </source>
</evidence>
<proteinExistence type="predicted"/>
<keyword evidence="2" id="KW-1185">Reference proteome</keyword>
<evidence type="ECO:0000313" key="1">
    <source>
        <dbReference type="EMBL" id="KAA8530757.1"/>
    </source>
</evidence>
<dbReference type="AlphaFoldDB" id="A0A5J5AMU6"/>